<keyword evidence="3" id="KW-0812">Transmembrane</keyword>
<accession>A0A8S0Y4J8</accession>
<keyword evidence="5" id="KW-0560">Oxidoreductase</keyword>
<dbReference type="GO" id="GO:0015930">
    <property type="term" value="F:glutamate synthase activity"/>
    <property type="evidence" value="ECO:0007669"/>
    <property type="project" value="InterPro"/>
</dbReference>
<dbReference type="Pfam" id="PF01645">
    <property type="entry name" value="Glu_synthase"/>
    <property type="match status" value="1"/>
</dbReference>
<evidence type="ECO:0000259" key="4">
    <source>
        <dbReference type="Pfam" id="PF01645"/>
    </source>
</evidence>
<dbReference type="InterPro" id="IPR013785">
    <property type="entry name" value="Aldolase_TIM"/>
</dbReference>
<name>A0A8S0Y4J8_9FIRM</name>
<organism evidence="5">
    <name type="scientific">Acididesulfobacillus acetoxydans</name>
    <dbReference type="NCBI Taxonomy" id="1561005"/>
    <lineage>
        <taxon>Bacteria</taxon>
        <taxon>Bacillati</taxon>
        <taxon>Bacillota</taxon>
        <taxon>Clostridia</taxon>
        <taxon>Eubacteriales</taxon>
        <taxon>Peptococcaceae</taxon>
        <taxon>Acididesulfobacillus</taxon>
    </lineage>
</organism>
<sequence length="466" mass="51371">MLKRDNDVLRRAGKMVGLSTLGAAGIYVLGRLVFKRLVTQSASKILQEPYDRNIFEAYAMTKRMNPMTTVDTNLRAESGQPVMSFGTPFPMPSFEGIRFSPAQLYRFSTPQDVEIDTALVLGKKAAKPMKLDIPILITGMAFGNGLSKQAKLAAAEAATLAGTATNCGDGPFNAWERAAAKHYIVQYGRTKFNRDPNILRQADMIEIQFGHCGWVGLGSKYAWREFTPELRKAFALKRGEDLVYHANFPEVPKPQDLGRLITDLRNLTGGVPIGVKITCGHDIERDLALILEGGADVITLDGGQATSHWSPECIHDNFSLPTVSALCRAARFLDKEKVRDRVSLLVEGGLETPGDFLKALALGADGVEIGFVALVALLHNQEFKALPYEPPAQLLWYTGRYKNKFNRKEGAKYLANYLRACVEEMRLMTRGVGKTALRDVSADDLFAIDEMSAKIANLPLHYQSSP</sequence>
<protein>
    <submittedName>
        <fullName evidence="5">Glutamate synthase large subunit-like protein</fullName>
        <ecNumber evidence="5">1.4.-.-</ecNumber>
    </submittedName>
</protein>
<keyword evidence="3" id="KW-0472">Membrane</keyword>
<evidence type="ECO:0000256" key="2">
    <source>
        <dbReference type="PIRNR" id="PIRNR006429"/>
    </source>
</evidence>
<reference evidence="6" key="1">
    <citation type="submission" date="2014-11" db="EMBL/GenBank/DDBJ databases">
        <authorList>
            <person name="Hornung B.V."/>
        </authorList>
    </citation>
    <scope>NUCLEOTIDE SEQUENCE</scope>
    <source>
        <strain evidence="6">INE</strain>
    </source>
</reference>
<dbReference type="Proteomes" id="UP000836597">
    <property type="component" value="Chromosome"/>
</dbReference>
<keyword evidence="3" id="KW-1133">Transmembrane helix</keyword>
<keyword evidence="7" id="KW-1185">Reference proteome</keyword>
<evidence type="ECO:0000256" key="3">
    <source>
        <dbReference type="SAM" id="Phobius"/>
    </source>
</evidence>
<dbReference type="CDD" id="cd02808">
    <property type="entry name" value="GltS_FMN"/>
    <property type="match status" value="1"/>
</dbReference>
<dbReference type="EMBL" id="CDGJ01000109">
    <property type="protein sequence ID" value="CEJ09004.1"/>
    <property type="molecule type" value="Genomic_DNA"/>
</dbReference>
<dbReference type="PANTHER" id="PTHR43819">
    <property type="entry name" value="ARCHAEAL-TYPE GLUTAMATE SYNTHASE [NADPH]"/>
    <property type="match status" value="1"/>
</dbReference>
<dbReference type="GO" id="GO:0006537">
    <property type="term" value="P:glutamate biosynthetic process"/>
    <property type="evidence" value="ECO:0007669"/>
    <property type="project" value="InterPro"/>
</dbReference>
<gene>
    <name evidence="6" type="ORF">DEACI_3486</name>
    <name evidence="5" type="ORF">DEACI_3868</name>
</gene>
<dbReference type="InterPro" id="IPR024188">
    <property type="entry name" value="GltB"/>
</dbReference>
<proteinExistence type="inferred from homology"/>
<dbReference type="PANTHER" id="PTHR43819:SF1">
    <property type="entry name" value="ARCHAEAL-TYPE GLUTAMATE SYNTHASE [NADPH]"/>
    <property type="match status" value="1"/>
</dbReference>
<evidence type="ECO:0000313" key="7">
    <source>
        <dbReference type="Proteomes" id="UP001071230"/>
    </source>
</evidence>
<dbReference type="EMBL" id="LR746496">
    <property type="protein sequence ID" value="CAA7603045.1"/>
    <property type="molecule type" value="Genomic_DNA"/>
</dbReference>
<evidence type="ECO:0000313" key="5">
    <source>
        <dbReference type="EMBL" id="CAA7603045.1"/>
    </source>
</evidence>
<evidence type="ECO:0000256" key="1">
    <source>
        <dbReference type="ARBA" id="ARBA00009716"/>
    </source>
</evidence>
<dbReference type="PIRSF" id="PIRSF006429">
    <property type="entry name" value="GOGAT_lg_2"/>
    <property type="match status" value="1"/>
</dbReference>
<reference evidence="5" key="2">
    <citation type="submission" date="2020-01" db="EMBL/GenBank/DDBJ databases">
        <authorList>
            <person name="Hornung B."/>
        </authorList>
    </citation>
    <scope>NUCLEOTIDE SEQUENCE</scope>
    <source>
        <strain evidence="5">PacBioINE</strain>
    </source>
</reference>
<dbReference type="InterPro" id="IPR002932">
    <property type="entry name" value="Glu_synthdom"/>
</dbReference>
<dbReference type="RefSeq" id="WP_240986321.1">
    <property type="nucleotide sequence ID" value="NZ_CDGJ01000109.1"/>
</dbReference>
<dbReference type="Proteomes" id="UP001071230">
    <property type="component" value="Unassembled WGS sequence"/>
</dbReference>
<feature type="domain" description="Glutamate synthase" evidence="4">
    <location>
        <begin position="121"/>
        <end position="433"/>
    </location>
</feature>
<comment type="similarity">
    <text evidence="1 2">Belongs to the glutamate synthase family.</text>
</comment>
<dbReference type="AlphaFoldDB" id="A0A8S0Y4J8"/>
<evidence type="ECO:0000313" key="6">
    <source>
        <dbReference type="EMBL" id="CEJ09004.1"/>
    </source>
</evidence>
<dbReference type="SUPFAM" id="SSF51395">
    <property type="entry name" value="FMN-linked oxidoreductases"/>
    <property type="match status" value="1"/>
</dbReference>
<dbReference type="EC" id="1.4.-.-" evidence="5"/>
<feature type="transmembrane region" description="Helical" evidence="3">
    <location>
        <begin position="12"/>
        <end position="34"/>
    </location>
</feature>
<dbReference type="Gene3D" id="3.20.20.70">
    <property type="entry name" value="Aldolase class I"/>
    <property type="match status" value="1"/>
</dbReference>
<dbReference type="KEGG" id="aacx:DEACI_3868"/>